<organism evidence="3 4">
    <name type="scientific">Chitinimonas taiwanensis DSM 18899</name>
    <dbReference type="NCBI Taxonomy" id="1121279"/>
    <lineage>
        <taxon>Bacteria</taxon>
        <taxon>Pseudomonadati</taxon>
        <taxon>Pseudomonadota</taxon>
        <taxon>Betaproteobacteria</taxon>
        <taxon>Neisseriales</taxon>
        <taxon>Chitinibacteraceae</taxon>
        <taxon>Chitinimonas</taxon>
    </lineage>
</organism>
<dbReference type="InterPro" id="IPR005545">
    <property type="entry name" value="YCII"/>
</dbReference>
<feature type="domain" description="YCII-related" evidence="2">
    <location>
        <begin position="16"/>
        <end position="111"/>
    </location>
</feature>
<proteinExistence type="inferred from homology"/>
<dbReference type="STRING" id="1121279.SAMN02745887_03658"/>
<dbReference type="AlphaFoldDB" id="A0A1K2HRN5"/>
<dbReference type="Proteomes" id="UP000186513">
    <property type="component" value="Unassembled WGS sequence"/>
</dbReference>
<dbReference type="PANTHER" id="PTHR35174">
    <property type="entry name" value="BLL7171 PROTEIN-RELATED"/>
    <property type="match status" value="1"/>
</dbReference>
<evidence type="ECO:0000313" key="3">
    <source>
        <dbReference type="EMBL" id="SFZ79476.1"/>
    </source>
</evidence>
<dbReference type="EMBL" id="FPKR01000018">
    <property type="protein sequence ID" value="SFZ79476.1"/>
    <property type="molecule type" value="Genomic_DNA"/>
</dbReference>
<sequence>MAYLLMVMEPRGQRAQRNEAEALRAYDQMMTFAAGLEADGVLLRAESLRGDEQAVRVRAPAGKVQLLDGPFAEAKEMIGGFFLIDVATREQAIALAERCPAAGWATVEVRECAPCHVR</sequence>
<dbReference type="RefSeq" id="WP_072430136.1">
    <property type="nucleotide sequence ID" value="NZ_FPKR01000018.1"/>
</dbReference>
<dbReference type="PANTHER" id="PTHR35174:SF3">
    <property type="entry name" value="BLL7171 PROTEIN"/>
    <property type="match status" value="1"/>
</dbReference>
<evidence type="ECO:0000259" key="2">
    <source>
        <dbReference type="Pfam" id="PF03795"/>
    </source>
</evidence>
<dbReference type="SUPFAM" id="SSF54909">
    <property type="entry name" value="Dimeric alpha+beta barrel"/>
    <property type="match status" value="1"/>
</dbReference>
<comment type="similarity">
    <text evidence="1">Belongs to the YciI family.</text>
</comment>
<protein>
    <submittedName>
        <fullName evidence="3">Uncharacterized conserved protein</fullName>
    </submittedName>
</protein>
<keyword evidence="4" id="KW-1185">Reference proteome</keyword>
<evidence type="ECO:0000313" key="4">
    <source>
        <dbReference type="Proteomes" id="UP000186513"/>
    </source>
</evidence>
<evidence type="ECO:0000256" key="1">
    <source>
        <dbReference type="ARBA" id="ARBA00007689"/>
    </source>
</evidence>
<gene>
    <name evidence="3" type="ORF">SAMN02745887_03658</name>
</gene>
<dbReference type="OrthoDB" id="9807535at2"/>
<dbReference type="Pfam" id="PF03795">
    <property type="entry name" value="YCII"/>
    <property type="match status" value="1"/>
</dbReference>
<name>A0A1K2HRN5_9NEIS</name>
<accession>A0A1K2HRN5</accession>
<dbReference type="Gene3D" id="3.30.70.1060">
    <property type="entry name" value="Dimeric alpha+beta barrel"/>
    <property type="match status" value="1"/>
</dbReference>
<dbReference type="InterPro" id="IPR011008">
    <property type="entry name" value="Dimeric_a/b-barrel"/>
</dbReference>
<reference evidence="3 4" key="1">
    <citation type="submission" date="2016-11" db="EMBL/GenBank/DDBJ databases">
        <authorList>
            <person name="Jaros S."/>
            <person name="Januszkiewicz K."/>
            <person name="Wedrychowicz H."/>
        </authorList>
    </citation>
    <scope>NUCLEOTIDE SEQUENCE [LARGE SCALE GENOMIC DNA]</scope>
    <source>
        <strain evidence="3 4">DSM 18899</strain>
    </source>
</reference>